<accession>A0AAU9C9H1</accession>
<organism evidence="1 2">
    <name type="scientific">Methylomarinovum tepidoasis</name>
    <dbReference type="NCBI Taxonomy" id="2840183"/>
    <lineage>
        <taxon>Bacteria</taxon>
        <taxon>Pseudomonadati</taxon>
        <taxon>Pseudomonadota</taxon>
        <taxon>Gammaproteobacteria</taxon>
        <taxon>Methylococcales</taxon>
        <taxon>Methylothermaceae</taxon>
        <taxon>Methylomarinovum</taxon>
    </lineage>
</organism>
<proteinExistence type="predicted"/>
<dbReference type="Proteomes" id="UP001321450">
    <property type="component" value="Chromosome"/>
</dbReference>
<sequence>MRERTFAPDTPAGNCLREWWLALADNRGDRAELRRAKSADDAALIPATVQLVTHLQGTAVAQHGGWIGRIPAIAGLAAHLNPDARHAVLEDATPLPERMARPKGERPVVSELRFRRLLRTPRHELYRPMIRILALLDHQANLFELADSLFWWGPGIQKQWAFAYFPKLPKTA</sequence>
<dbReference type="EMBL" id="AP024718">
    <property type="protein sequence ID" value="BCX89974.1"/>
    <property type="molecule type" value="Genomic_DNA"/>
</dbReference>
<dbReference type="Gene3D" id="1.10.520.40">
    <property type="entry name" value="CRISPR-associated protein Cse2"/>
    <property type="match status" value="1"/>
</dbReference>
<evidence type="ECO:0000313" key="1">
    <source>
        <dbReference type="EMBL" id="BCX89974.1"/>
    </source>
</evidence>
<dbReference type="InterPro" id="IPR013382">
    <property type="entry name" value="CRISPR-assoc_prot_Cse2"/>
</dbReference>
<evidence type="ECO:0000313" key="2">
    <source>
        <dbReference type="Proteomes" id="UP001321450"/>
    </source>
</evidence>
<dbReference type="AlphaFoldDB" id="A0AAU9C9H1"/>
<reference evidence="2" key="1">
    <citation type="journal article" date="2024" name="Int. J. Syst. Evol. Microbiol.">
        <title>Methylomarinovum tepidoasis sp. nov., a moderately thermophilic methanotroph of the family Methylothermaceae isolated from a deep-sea hydrothermal field.</title>
        <authorList>
            <person name="Hirayama H."/>
            <person name="Takaki Y."/>
            <person name="Abe M."/>
            <person name="Miyazaki M."/>
            <person name="Uematsu K."/>
            <person name="Matsui Y."/>
            <person name="Takai K."/>
        </authorList>
    </citation>
    <scope>NUCLEOTIDE SEQUENCE [LARGE SCALE GENOMIC DNA]</scope>
    <source>
        <strain evidence="2">IN45</strain>
    </source>
</reference>
<dbReference type="CDD" id="cd09731">
    <property type="entry name" value="Cse2_I-E"/>
    <property type="match status" value="1"/>
</dbReference>
<dbReference type="KEGG" id="meiy:MIN45_P2348"/>
<dbReference type="NCBIfam" id="TIGR02548">
    <property type="entry name" value="casB_cse2"/>
    <property type="match status" value="1"/>
</dbReference>
<keyword evidence="2" id="KW-1185">Reference proteome</keyword>
<gene>
    <name evidence="1" type="ORF">MIN45_P2348</name>
</gene>
<dbReference type="RefSeq" id="WP_286292565.1">
    <property type="nucleotide sequence ID" value="NZ_AP024718.1"/>
</dbReference>
<protein>
    <submittedName>
        <fullName evidence="1">CRISPR system Cascade subunit CasB</fullName>
    </submittedName>
</protein>
<dbReference type="Pfam" id="PF09485">
    <property type="entry name" value="CRISPR_Cse2"/>
    <property type="match status" value="1"/>
</dbReference>
<name>A0AAU9C9H1_9GAMM</name>
<dbReference type="InterPro" id="IPR038287">
    <property type="entry name" value="Cse2_sf"/>
</dbReference>